<proteinExistence type="predicted"/>
<feature type="region of interest" description="Disordered" evidence="1">
    <location>
        <begin position="1"/>
        <end position="71"/>
    </location>
</feature>
<dbReference type="OrthoDB" id="3247214at2759"/>
<keyword evidence="3" id="KW-1185">Reference proteome</keyword>
<accession>A0A369J4K4</accession>
<name>A0A369J4K4_HYPMA</name>
<dbReference type="STRING" id="39966.A0A369J4K4"/>
<evidence type="ECO:0000313" key="3">
    <source>
        <dbReference type="Proteomes" id="UP000076154"/>
    </source>
</evidence>
<feature type="compositionally biased region" description="Pro residues" evidence="1">
    <location>
        <begin position="587"/>
        <end position="604"/>
    </location>
</feature>
<reference evidence="2" key="1">
    <citation type="submission" date="2018-04" db="EMBL/GenBank/DDBJ databases">
        <title>Whole genome sequencing of Hypsizygus marmoreus.</title>
        <authorList>
            <person name="Choi I.-G."/>
            <person name="Min B."/>
            <person name="Kim J.-G."/>
            <person name="Kim S."/>
            <person name="Oh Y.-L."/>
            <person name="Kong W.-S."/>
            <person name="Park H."/>
            <person name="Jeong J."/>
            <person name="Song E.-S."/>
        </authorList>
    </citation>
    <scope>NUCLEOTIDE SEQUENCE [LARGE SCALE GENOMIC DNA]</scope>
    <source>
        <strain evidence="2">51987-8</strain>
    </source>
</reference>
<organism evidence="2 3">
    <name type="scientific">Hypsizygus marmoreus</name>
    <name type="common">White beech mushroom</name>
    <name type="synonym">Agaricus marmoreus</name>
    <dbReference type="NCBI Taxonomy" id="39966"/>
    <lineage>
        <taxon>Eukaryota</taxon>
        <taxon>Fungi</taxon>
        <taxon>Dikarya</taxon>
        <taxon>Basidiomycota</taxon>
        <taxon>Agaricomycotina</taxon>
        <taxon>Agaricomycetes</taxon>
        <taxon>Agaricomycetidae</taxon>
        <taxon>Agaricales</taxon>
        <taxon>Tricholomatineae</taxon>
        <taxon>Lyophyllaceae</taxon>
        <taxon>Hypsizygus</taxon>
    </lineage>
</organism>
<dbReference type="PRINTS" id="PR01217">
    <property type="entry name" value="PRICHEXTENSN"/>
</dbReference>
<feature type="region of interest" description="Disordered" evidence="1">
    <location>
        <begin position="625"/>
        <end position="656"/>
    </location>
</feature>
<sequence length="675" mass="71505">MPAEQSPPSSFPGTGHGPIHRLVRTLSGRGHTSQPISPVLSPEVIPPSTAESEAQETPESTESIEVQAAPVSRQKTLLEGVLDRFTGFNFSGKSKSPDDSNDSNELEEATIESTTDTPTSSTPPVELATASSEPPEPTYIARKIQALLDALPSPSPRPVPPPKQPKSPARDGKGRPIPPAGATPIKDSRFIALLSSATIMNGGRAGDEAKRVSVWSVLESMEAPRHEDGSAGGGGDSRDDDGSGGEGDGFSDGSSLMMYSPLLPTTSSLVELAESEYVAPPPVEEGPSVQETSQAAGWMGMWPFSVWGSSARPQEEETPGSVPILTSPLPSIEEALAAEPASPRRRSSQMRVQGQRVWVPSTTQLSLQALWWGYRIFLPPPVLDILSDKQLEASKRAAMITTALTWFFSHLPITSLPPAVRPALMLLQTLVPFVGYIGTFISWSWSTVKSYDTGHGVILTATWLLPVALIPGTWDERDFPVSSPPPQSPVPLPPVQDPTPSPVQAPAPVPGTPSTPTSPPCQQPPATPAPTTPAPPPTPAPIPPPPPTPATPAPTQPQPQPAPTQPTTPTRLPELQPQPVVLVASEPLPPWVPPPPPPSPPKIPLPEIDEVDEGEEKTRFGFGVLGRGKAKDGKDKVKAKGRDREGRKDKDKSKRRLKVMAMATLAFGGGSRSVA</sequence>
<dbReference type="AlphaFoldDB" id="A0A369J4K4"/>
<protein>
    <submittedName>
        <fullName evidence="2">Uncharacterized protein</fullName>
    </submittedName>
</protein>
<feature type="compositionally biased region" description="Pro residues" evidence="1">
    <location>
        <begin position="482"/>
        <end position="566"/>
    </location>
</feature>
<dbReference type="Proteomes" id="UP000076154">
    <property type="component" value="Unassembled WGS sequence"/>
</dbReference>
<feature type="compositionally biased region" description="Polar residues" evidence="1">
    <location>
        <begin position="1"/>
        <end position="12"/>
    </location>
</feature>
<feature type="region of interest" description="Disordered" evidence="1">
    <location>
        <begin position="221"/>
        <end position="258"/>
    </location>
</feature>
<feature type="compositionally biased region" description="Polar residues" evidence="1">
    <location>
        <begin position="49"/>
        <end position="64"/>
    </location>
</feature>
<feature type="region of interest" description="Disordered" evidence="1">
    <location>
        <begin position="478"/>
        <end position="607"/>
    </location>
</feature>
<feature type="compositionally biased region" description="Basic and acidic residues" evidence="1">
    <location>
        <begin position="629"/>
        <end position="652"/>
    </location>
</feature>
<feature type="compositionally biased region" description="Low complexity" evidence="1">
    <location>
        <begin position="113"/>
        <end position="124"/>
    </location>
</feature>
<evidence type="ECO:0000256" key="1">
    <source>
        <dbReference type="SAM" id="MobiDB-lite"/>
    </source>
</evidence>
<feature type="region of interest" description="Disordered" evidence="1">
    <location>
        <begin position="86"/>
        <end position="187"/>
    </location>
</feature>
<comment type="caution">
    <text evidence="2">The sequence shown here is derived from an EMBL/GenBank/DDBJ whole genome shotgun (WGS) entry which is preliminary data.</text>
</comment>
<evidence type="ECO:0000313" key="2">
    <source>
        <dbReference type="EMBL" id="RDB16342.1"/>
    </source>
</evidence>
<dbReference type="EMBL" id="LUEZ02000126">
    <property type="protein sequence ID" value="RDB16342.1"/>
    <property type="molecule type" value="Genomic_DNA"/>
</dbReference>
<feature type="compositionally biased region" description="Pro residues" evidence="1">
    <location>
        <begin position="153"/>
        <end position="165"/>
    </location>
</feature>
<gene>
    <name evidence="2" type="ORF">Hypma_003051</name>
</gene>
<feature type="compositionally biased region" description="Low complexity" evidence="1">
    <location>
        <begin position="567"/>
        <end position="579"/>
    </location>
</feature>
<feature type="compositionally biased region" description="Acidic residues" evidence="1">
    <location>
        <begin position="99"/>
        <end position="110"/>
    </location>
</feature>
<dbReference type="InParanoid" id="A0A369J4K4"/>